<dbReference type="Proteomes" id="UP000318864">
    <property type="component" value="Unassembled WGS sequence"/>
</dbReference>
<organism evidence="2 3">
    <name type="scientific">Salinadaptatus halalkaliphilus</name>
    <dbReference type="NCBI Taxonomy" id="2419781"/>
    <lineage>
        <taxon>Archaea</taxon>
        <taxon>Methanobacteriati</taxon>
        <taxon>Methanobacteriota</taxon>
        <taxon>Stenosarchaea group</taxon>
        <taxon>Halobacteria</taxon>
        <taxon>Halobacteriales</taxon>
        <taxon>Natrialbaceae</taxon>
        <taxon>Salinadaptatus</taxon>
    </lineage>
</organism>
<evidence type="ECO:0000313" key="3">
    <source>
        <dbReference type="Proteomes" id="UP000318864"/>
    </source>
</evidence>
<keyword evidence="3" id="KW-1185">Reference proteome</keyword>
<dbReference type="PROSITE" id="PS51257">
    <property type="entry name" value="PROKAR_LIPOPROTEIN"/>
    <property type="match status" value="1"/>
</dbReference>
<evidence type="ECO:0008006" key="4">
    <source>
        <dbReference type="Google" id="ProtNLM"/>
    </source>
</evidence>
<name>A0A4S3TLN2_9EURY</name>
<dbReference type="RefSeq" id="WP_141464095.1">
    <property type="nucleotide sequence ID" value="NZ_RBZW01000021.1"/>
</dbReference>
<evidence type="ECO:0000256" key="1">
    <source>
        <dbReference type="SAM" id="MobiDB-lite"/>
    </source>
</evidence>
<feature type="compositionally biased region" description="Acidic residues" evidence="1">
    <location>
        <begin position="245"/>
        <end position="279"/>
    </location>
</feature>
<comment type="caution">
    <text evidence="2">The sequence shown here is derived from an EMBL/GenBank/DDBJ whole genome shotgun (WGS) entry which is preliminary data.</text>
</comment>
<dbReference type="EMBL" id="RBZW01000021">
    <property type="protein sequence ID" value="THE65072.1"/>
    <property type="molecule type" value="Genomic_DNA"/>
</dbReference>
<dbReference type="OrthoDB" id="205286at2157"/>
<gene>
    <name evidence="2" type="ORF">D8Y22_07550</name>
</gene>
<proteinExistence type="predicted"/>
<sequence>MNRRTVLAGAGTIGLSSLAGCLGVVGLDEHHAGPAGVTQATREETGYELTGVEELVVEEPVGMLVTEERVSVANRLTEYDKAVDMGLLGRQRGAVFMLLTTPQVSILGRDFNPVGEMGSQELVELVEDNYDDISNIAHQRDDEVTILEQETVSSTFDADAQFDGVAVDVTLQITEAVESGEDLLVAIAVYPDQVALLEQDNVDTLFDGIVDDLEAATNGEPPDDGDGTGNDDSTDDGSDGHDDVSDGDDGATDDDSDELGDDGDGDESGDDDDEGLLDV</sequence>
<feature type="region of interest" description="Disordered" evidence="1">
    <location>
        <begin position="214"/>
        <end position="279"/>
    </location>
</feature>
<evidence type="ECO:0000313" key="2">
    <source>
        <dbReference type="EMBL" id="THE65072.1"/>
    </source>
</evidence>
<protein>
    <recommendedName>
        <fullName evidence="4">Prokaryotic membrane lipoprotein lipid attachment site profile</fullName>
    </recommendedName>
</protein>
<dbReference type="AlphaFoldDB" id="A0A4S3TLN2"/>
<reference evidence="2 3" key="1">
    <citation type="submission" date="2018-10" db="EMBL/GenBank/DDBJ databases">
        <title>Natronolimnobius sp. XQ-INN 246 isolated from Inner Mongolia Autonomous Region of China.</title>
        <authorList>
            <person name="Xue Q."/>
        </authorList>
    </citation>
    <scope>NUCLEOTIDE SEQUENCE [LARGE SCALE GENOMIC DNA]</scope>
    <source>
        <strain evidence="2 3">XQ-INN 246</strain>
    </source>
</reference>
<dbReference type="Pfam" id="PF20127">
    <property type="entry name" value="DUF6517"/>
    <property type="match status" value="1"/>
</dbReference>
<accession>A0A4S3TLN2</accession>
<dbReference type="InterPro" id="IPR045396">
    <property type="entry name" value="DUF6517"/>
</dbReference>